<keyword evidence="2" id="KW-0238">DNA-binding</keyword>
<accession>A0ABU7XEV4</accession>
<dbReference type="PANTHER" id="PTHR24567">
    <property type="entry name" value="CRP FAMILY TRANSCRIPTIONAL REGULATORY PROTEIN"/>
    <property type="match status" value="1"/>
</dbReference>
<evidence type="ECO:0000259" key="7">
    <source>
        <dbReference type="PROSITE" id="PS51063"/>
    </source>
</evidence>
<organism evidence="8 9">
    <name type="scientific">Methylocystis borbori</name>
    <dbReference type="NCBI Taxonomy" id="3118750"/>
    <lineage>
        <taxon>Bacteria</taxon>
        <taxon>Pseudomonadati</taxon>
        <taxon>Pseudomonadota</taxon>
        <taxon>Alphaproteobacteria</taxon>
        <taxon>Hyphomicrobiales</taxon>
        <taxon>Methylocystaceae</taxon>
        <taxon>Methylocystis</taxon>
    </lineage>
</organism>
<dbReference type="PROSITE" id="PS51063">
    <property type="entry name" value="HTH_CRP_2"/>
    <property type="match status" value="1"/>
</dbReference>
<dbReference type="InterPro" id="IPR012318">
    <property type="entry name" value="HTH_CRP"/>
</dbReference>
<feature type="domain" description="HTH crp-type" evidence="7">
    <location>
        <begin position="175"/>
        <end position="243"/>
    </location>
</feature>
<dbReference type="Gene3D" id="1.10.10.10">
    <property type="entry name" value="Winged helix-like DNA-binding domain superfamily/Winged helix DNA-binding domain"/>
    <property type="match status" value="1"/>
</dbReference>
<keyword evidence="4" id="KW-0175">Coiled coil</keyword>
<feature type="domain" description="Cyclic nucleotide-binding" evidence="6">
    <location>
        <begin position="41"/>
        <end position="161"/>
    </location>
</feature>
<evidence type="ECO:0000256" key="5">
    <source>
        <dbReference type="SAM" id="MobiDB-lite"/>
    </source>
</evidence>
<dbReference type="EMBL" id="JAZHYN010000010">
    <property type="protein sequence ID" value="MEF3365909.1"/>
    <property type="molecule type" value="Genomic_DNA"/>
</dbReference>
<evidence type="ECO:0000256" key="3">
    <source>
        <dbReference type="ARBA" id="ARBA00023163"/>
    </source>
</evidence>
<dbReference type="CDD" id="cd00038">
    <property type="entry name" value="CAP_ED"/>
    <property type="match status" value="1"/>
</dbReference>
<dbReference type="SMART" id="SM00100">
    <property type="entry name" value="cNMP"/>
    <property type="match status" value="1"/>
</dbReference>
<dbReference type="InterPro" id="IPR050397">
    <property type="entry name" value="Env_Response_Regulators"/>
</dbReference>
<evidence type="ECO:0000256" key="4">
    <source>
        <dbReference type="SAM" id="Coils"/>
    </source>
</evidence>
<dbReference type="SUPFAM" id="SSF46785">
    <property type="entry name" value="Winged helix' DNA-binding domain"/>
    <property type="match status" value="1"/>
</dbReference>
<dbReference type="PROSITE" id="PS50042">
    <property type="entry name" value="CNMP_BINDING_3"/>
    <property type="match status" value="1"/>
</dbReference>
<dbReference type="RefSeq" id="WP_332080857.1">
    <property type="nucleotide sequence ID" value="NZ_JAZHYN010000010.1"/>
</dbReference>
<sequence>MTTHVSEIAQGYGAGRRRGRVARNAPPVQQTEPPKLRDAPLFATLDETTLSRLSLDAKIEIFEDAEAIFRQGDAVSHLLIVLRGHVKLSRLSLSGEETLIAMLGAGETVGAPPTCANEIHSLSAKAVGPTSALALPAGRFAGLVKESPALNAAVMQDAKNRIASLIDEIESLKGQNADERLARFLLSLCPPGEERCRFRLPYDKRLVAALLGVQQETLSRAFAKLRFYGVRTETRNVHVESVSRLADQCEHFGRAAESRGGRGGAA</sequence>
<gene>
    <name evidence="8" type="ORF">V3H18_05110</name>
</gene>
<dbReference type="InterPro" id="IPR036390">
    <property type="entry name" value="WH_DNA-bd_sf"/>
</dbReference>
<protein>
    <submittedName>
        <fullName evidence="8">Crp/Fnr family transcriptional regulator</fullName>
    </submittedName>
</protein>
<keyword evidence="3" id="KW-0804">Transcription</keyword>
<dbReference type="SUPFAM" id="SSF51206">
    <property type="entry name" value="cAMP-binding domain-like"/>
    <property type="match status" value="1"/>
</dbReference>
<dbReference type="Proteomes" id="UP001350748">
    <property type="component" value="Unassembled WGS sequence"/>
</dbReference>
<evidence type="ECO:0000259" key="6">
    <source>
        <dbReference type="PROSITE" id="PS50042"/>
    </source>
</evidence>
<keyword evidence="9" id="KW-1185">Reference proteome</keyword>
<comment type="caution">
    <text evidence="8">The sequence shown here is derived from an EMBL/GenBank/DDBJ whole genome shotgun (WGS) entry which is preliminary data.</text>
</comment>
<name>A0ABU7XEV4_9HYPH</name>
<dbReference type="InterPro" id="IPR036388">
    <property type="entry name" value="WH-like_DNA-bd_sf"/>
</dbReference>
<reference evidence="8 9" key="1">
    <citation type="submission" date="2024-02" db="EMBL/GenBank/DDBJ databases">
        <authorList>
            <person name="Grouzdev D."/>
        </authorList>
    </citation>
    <scope>NUCLEOTIDE SEQUENCE [LARGE SCALE GENOMIC DNA]</scope>
    <source>
        <strain evidence="8 9">9N</strain>
    </source>
</reference>
<evidence type="ECO:0000313" key="9">
    <source>
        <dbReference type="Proteomes" id="UP001350748"/>
    </source>
</evidence>
<evidence type="ECO:0000256" key="1">
    <source>
        <dbReference type="ARBA" id="ARBA00023015"/>
    </source>
</evidence>
<dbReference type="InterPro" id="IPR014710">
    <property type="entry name" value="RmlC-like_jellyroll"/>
</dbReference>
<dbReference type="Pfam" id="PF00027">
    <property type="entry name" value="cNMP_binding"/>
    <property type="match status" value="1"/>
</dbReference>
<keyword evidence="1" id="KW-0805">Transcription regulation</keyword>
<dbReference type="Pfam" id="PF13545">
    <property type="entry name" value="HTH_Crp_2"/>
    <property type="match status" value="1"/>
</dbReference>
<evidence type="ECO:0000313" key="8">
    <source>
        <dbReference type="EMBL" id="MEF3365909.1"/>
    </source>
</evidence>
<dbReference type="PANTHER" id="PTHR24567:SF26">
    <property type="entry name" value="REGULATORY PROTEIN YEIL"/>
    <property type="match status" value="1"/>
</dbReference>
<feature type="coiled-coil region" evidence="4">
    <location>
        <begin position="155"/>
        <end position="182"/>
    </location>
</feature>
<feature type="region of interest" description="Disordered" evidence="5">
    <location>
        <begin position="1"/>
        <end position="35"/>
    </location>
</feature>
<dbReference type="Gene3D" id="2.60.120.10">
    <property type="entry name" value="Jelly Rolls"/>
    <property type="match status" value="1"/>
</dbReference>
<dbReference type="InterPro" id="IPR018490">
    <property type="entry name" value="cNMP-bd_dom_sf"/>
</dbReference>
<proteinExistence type="predicted"/>
<evidence type="ECO:0000256" key="2">
    <source>
        <dbReference type="ARBA" id="ARBA00023125"/>
    </source>
</evidence>
<dbReference type="InterPro" id="IPR000595">
    <property type="entry name" value="cNMP-bd_dom"/>
</dbReference>